<dbReference type="Proteomes" id="UP000075430">
    <property type="component" value="Unassembled WGS sequence"/>
</dbReference>
<gene>
    <name evidence="1" type="ORF">AXI58_10150</name>
</gene>
<protein>
    <recommendedName>
        <fullName evidence="3">Phage protein</fullName>
    </recommendedName>
</protein>
<dbReference type="STRING" id="1793963.AXI58_10150"/>
<dbReference type="AlphaFoldDB" id="A0A150FC35"/>
<evidence type="ECO:0008006" key="3">
    <source>
        <dbReference type="Google" id="ProtNLM"/>
    </source>
</evidence>
<evidence type="ECO:0000313" key="2">
    <source>
        <dbReference type="Proteomes" id="UP000075430"/>
    </source>
</evidence>
<sequence>MKRYTGKTMLAMVFGWDNSDMAECQYKSGRTDRPVFVINEDYYCAVKIGQKPAKNYEGIEWDWGKVESSFAESNGWQVWKAKG</sequence>
<reference evidence="2" key="1">
    <citation type="submission" date="2016-02" db="EMBL/GenBank/DDBJ databases">
        <authorList>
            <person name="Dunlap C."/>
        </authorList>
    </citation>
    <scope>NUCLEOTIDE SEQUENCE [LARGE SCALE GENOMIC DNA]</scope>
    <source>
        <strain evidence="2">NRRL B-41092</strain>
    </source>
</reference>
<organism evidence="1 2">
    <name type="scientific">Bacillus nakamurai</name>
    <dbReference type="NCBI Taxonomy" id="1793963"/>
    <lineage>
        <taxon>Bacteria</taxon>
        <taxon>Bacillati</taxon>
        <taxon>Bacillota</taxon>
        <taxon>Bacilli</taxon>
        <taxon>Bacillales</taxon>
        <taxon>Bacillaceae</taxon>
        <taxon>Bacillus</taxon>
    </lineage>
</organism>
<comment type="caution">
    <text evidence="1">The sequence shown here is derived from an EMBL/GenBank/DDBJ whole genome shotgun (WGS) entry which is preliminary data.</text>
</comment>
<keyword evidence="2" id="KW-1185">Reference proteome</keyword>
<dbReference type="RefSeq" id="WP_061520687.1">
    <property type="nucleotide sequence ID" value="NZ_JARLZY010000019.1"/>
</dbReference>
<accession>A0A150FC35</accession>
<name>A0A150FC35_9BACI</name>
<proteinExistence type="predicted"/>
<dbReference type="OrthoDB" id="2990227at2"/>
<dbReference type="EMBL" id="LSBA01000005">
    <property type="protein sequence ID" value="KXZ22343.1"/>
    <property type="molecule type" value="Genomic_DNA"/>
</dbReference>
<evidence type="ECO:0000313" key="1">
    <source>
        <dbReference type="EMBL" id="KXZ22343.1"/>
    </source>
</evidence>